<dbReference type="AlphaFoldDB" id="A0A220UCW2"/>
<organism evidence="2 3">
    <name type="scientific">Brachybacterium avium</name>
    <dbReference type="NCBI Taxonomy" id="2017485"/>
    <lineage>
        <taxon>Bacteria</taxon>
        <taxon>Bacillati</taxon>
        <taxon>Actinomycetota</taxon>
        <taxon>Actinomycetes</taxon>
        <taxon>Micrococcales</taxon>
        <taxon>Dermabacteraceae</taxon>
        <taxon>Brachybacterium</taxon>
    </lineage>
</organism>
<keyword evidence="3" id="KW-1185">Reference proteome</keyword>
<proteinExistence type="predicted"/>
<feature type="transmembrane region" description="Helical" evidence="1">
    <location>
        <begin position="295"/>
        <end position="321"/>
    </location>
</feature>
<dbReference type="KEGG" id="brv:CFK39_08015"/>
<dbReference type="EMBL" id="CP022316">
    <property type="protein sequence ID" value="ASK65791.1"/>
    <property type="molecule type" value="Genomic_DNA"/>
</dbReference>
<evidence type="ECO:0000313" key="3">
    <source>
        <dbReference type="Proteomes" id="UP000198398"/>
    </source>
</evidence>
<keyword evidence="1" id="KW-0812">Transmembrane</keyword>
<accession>A0A220UCW2</accession>
<feature type="transmembrane region" description="Helical" evidence="1">
    <location>
        <begin position="244"/>
        <end position="268"/>
    </location>
</feature>
<feature type="transmembrane region" description="Helical" evidence="1">
    <location>
        <begin position="403"/>
        <end position="425"/>
    </location>
</feature>
<gene>
    <name evidence="2" type="ORF">CFK39_08015</name>
</gene>
<protein>
    <submittedName>
        <fullName evidence="2">Uncharacterized protein</fullName>
    </submittedName>
</protein>
<dbReference type="Proteomes" id="UP000198398">
    <property type="component" value="Chromosome"/>
</dbReference>
<name>A0A220UCW2_9MICO</name>
<evidence type="ECO:0000256" key="1">
    <source>
        <dbReference type="SAM" id="Phobius"/>
    </source>
</evidence>
<feature type="transmembrane region" description="Helical" evidence="1">
    <location>
        <begin position="70"/>
        <end position="89"/>
    </location>
</feature>
<reference evidence="3" key="1">
    <citation type="submission" date="2017-07" db="EMBL/GenBank/DDBJ databases">
        <title>Brachybacterium sp. VR2415.</title>
        <authorList>
            <person name="Tak E.J."/>
            <person name="Bae J.-W."/>
        </authorList>
    </citation>
    <scope>NUCLEOTIDE SEQUENCE [LARGE SCALE GENOMIC DNA]</scope>
    <source>
        <strain evidence="3">VR2415</strain>
    </source>
</reference>
<sequence length="462" mass="48488">MAMSSLADSRWRVHPIGKAATLRRAAADAMFWGLMGLVALFAIALLSGIVAEEVLPESQAASTLDLVTRASVVGDLALGLSGLLAYGLLGALEGPLMARALVATIRRGAPETSVPIPLQWEAARDSSARAYRLIVIWLLTIVGLCFLIVVFATFESGVDPVGLAILGGGALLLAMIWAGIPLTGRVFRRWQVRHSEELAQWWTQPHRILAAGRELTAQGISEARARAGLGGALPGRGTRTLSTVLVTVAAFAAMAGLTAFEIVVAVAYPDATRTASRQLGERADLGPEAERIVDLLAMGMGAAGGVALLALAGIVVCTIILRRSEHRVLRRALADTAAVPPPYALLRRAMAPTSLAILKVLFAFSGAGAALGIALWFVDAVAELPDWDHYAAAGPELRAAGALGPWIVLGSLTVLALGIVISSVLDARDQSLRDELVQRWPVRPLPEDSAAEEPGRPGASVH</sequence>
<feature type="transmembrane region" description="Helical" evidence="1">
    <location>
        <begin position="356"/>
        <end position="378"/>
    </location>
</feature>
<keyword evidence="1" id="KW-0472">Membrane</keyword>
<keyword evidence="1" id="KW-1133">Transmembrane helix</keyword>
<evidence type="ECO:0000313" key="2">
    <source>
        <dbReference type="EMBL" id="ASK65791.1"/>
    </source>
</evidence>
<feature type="transmembrane region" description="Helical" evidence="1">
    <location>
        <begin position="134"/>
        <end position="154"/>
    </location>
</feature>
<feature type="transmembrane region" description="Helical" evidence="1">
    <location>
        <begin position="29"/>
        <end position="50"/>
    </location>
</feature>
<feature type="transmembrane region" description="Helical" evidence="1">
    <location>
        <begin position="160"/>
        <end position="180"/>
    </location>
</feature>